<protein>
    <submittedName>
        <fullName evidence="2">Uncharacterized protein</fullName>
    </submittedName>
</protein>
<evidence type="ECO:0000256" key="1">
    <source>
        <dbReference type="SAM" id="MobiDB-lite"/>
    </source>
</evidence>
<reference evidence="2 3" key="1">
    <citation type="journal article" date="2016" name="Sci. Rep.">
        <title>Metabolic traits of an uncultured archaeal lineage -MSBL1- from brine pools of the Red Sea.</title>
        <authorList>
            <person name="Mwirichia R."/>
            <person name="Alam I."/>
            <person name="Rashid M."/>
            <person name="Vinu M."/>
            <person name="Ba-Alawi W."/>
            <person name="Anthony Kamau A."/>
            <person name="Kamanda Ngugi D."/>
            <person name="Goker M."/>
            <person name="Klenk H.P."/>
            <person name="Bajic V."/>
            <person name="Stingl U."/>
        </authorList>
    </citation>
    <scope>NUCLEOTIDE SEQUENCE [LARGE SCALE GENOMIC DNA]</scope>
    <source>
        <strain evidence="2">SCGC-AAA382C18</strain>
    </source>
</reference>
<comment type="caution">
    <text evidence="2">The sequence shown here is derived from an EMBL/GenBank/DDBJ whole genome shotgun (WGS) entry which is preliminary data.</text>
</comment>
<gene>
    <name evidence="2" type="ORF">AKJ52_01395</name>
</gene>
<evidence type="ECO:0000313" key="3">
    <source>
        <dbReference type="Proteomes" id="UP000070404"/>
    </source>
</evidence>
<organism evidence="2 3">
    <name type="scientific">candidate division MSBL1 archaeon SCGC-AAA382C18</name>
    <dbReference type="NCBI Taxonomy" id="1698281"/>
    <lineage>
        <taxon>Archaea</taxon>
        <taxon>Methanobacteriati</taxon>
        <taxon>Methanobacteriota</taxon>
        <taxon>candidate division MSBL1</taxon>
    </lineage>
</organism>
<dbReference type="Proteomes" id="UP000070404">
    <property type="component" value="Unassembled WGS sequence"/>
</dbReference>
<sequence length="135" mass="16151">MFMDWNRYRDCRSNHYRISLRIEPQKEIHNKIELTRSGLGNVVQNFNAKAKDIQQAKHTQQTRHKKKEKKKKRKVGYFLTNRVQGFINSWQTTSQRHDPLSFQLTKPGFQKINIYLVNREKRQRVGKLSPDSPVN</sequence>
<feature type="compositionally biased region" description="Basic residues" evidence="1">
    <location>
        <begin position="60"/>
        <end position="74"/>
    </location>
</feature>
<feature type="region of interest" description="Disordered" evidence="1">
    <location>
        <begin position="51"/>
        <end position="74"/>
    </location>
</feature>
<name>A0A133VKE9_9EURY</name>
<keyword evidence="3" id="KW-1185">Reference proteome</keyword>
<evidence type="ECO:0000313" key="2">
    <source>
        <dbReference type="EMBL" id="KXB06880.1"/>
    </source>
</evidence>
<dbReference type="AlphaFoldDB" id="A0A133VKE9"/>
<dbReference type="EMBL" id="LHYF01000019">
    <property type="protein sequence ID" value="KXB06880.1"/>
    <property type="molecule type" value="Genomic_DNA"/>
</dbReference>
<proteinExistence type="predicted"/>
<accession>A0A133VKE9</accession>